<dbReference type="InterPro" id="IPR018101">
    <property type="entry name" value="Transl_elong_Ts_CS"/>
</dbReference>
<feature type="domain" description="Translation elongation factor EFTs/EF1B dimerisation" evidence="6">
    <location>
        <begin position="71"/>
        <end position="149"/>
    </location>
</feature>
<dbReference type="CDD" id="cd14275">
    <property type="entry name" value="UBA_EF-Ts"/>
    <property type="match status" value="1"/>
</dbReference>
<dbReference type="Gene3D" id="3.30.479.20">
    <property type="entry name" value="Elongation factor Ts, dimerisation domain"/>
    <property type="match status" value="1"/>
</dbReference>
<organism evidence="7 8">
    <name type="scientific">Candidatus Collierbacteria bacterium RIFOXYD1_FULL_40_9</name>
    <dbReference type="NCBI Taxonomy" id="1817731"/>
    <lineage>
        <taxon>Bacteria</taxon>
        <taxon>Candidatus Collieribacteriota</taxon>
    </lineage>
</organism>
<comment type="similarity">
    <text evidence="1 5">Belongs to the EF-Ts family.</text>
</comment>
<dbReference type="Gene3D" id="1.10.8.10">
    <property type="entry name" value="DNA helicase RuvA subunit, C-terminal domain"/>
    <property type="match status" value="1"/>
</dbReference>
<dbReference type="SUPFAM" id="SSF54713">
    <property type="entry name" value="Elongation factor Ts (EF-Ts), dimerisation domain"/>
    <property type="match status" value="1"/>
</dbReference>
<comment type="caution">
    <text evidence="7">The sequence shown here is derived from an EMBL/GenBank/DDBJ whole genome shotgun (WGS) entry which is preliminary data.</text>
</comment>
<name>A0A1F5FUY8_9BACT</name>
<evidence type="ECO:0000256" key="1">
    <source>
        <dbReference type="ARBA" id="ARBA00005532"/>
    </source>
</evidence>
<accession>A0A1F5FUY8</accession>
<dbReference type="SUPFAM" id="SSF46934">
    <property type="entry name" value="UBA-like"/>
    <property type="match status" value="1"/>
</dbReference>
<dbReference type="InterPro" id="IPR001816">
    <property type="entry name" value="Transl_elong_EFTs/EF1B"/>
</dbReference>
<dbReference type="InterPro" id="IPR009060">
    <property type="entry name" value="UBA-like_sf"/>
</dbReference>
<evidence type="ECO:0000313" key="7">
    <source>
        <dbReference type="EMBL" id="OGD83428.1"/>
    </source>
</evidence>
<comment type="function">
    <text evidence="5">Associates with the EF-Tu.GDP complex and induces the exchange of GDP to GTP. It remains bound to the aminoacyl-tRNA.EF-Tu.GTP complex up to the GTP hydrolysis stage on the ribosome.</text>
</comment>
<dbReference type="InterPro" id="IPR014039">
    <property type="entry name" value="Transl_elong_EFTs/EF1B_dimer"/>
</dbReference>
<dbReference type="Pfam" id="PF00889">
    <property type="entry name" value="EF_TS"/>
    <property type="match status" value="1"/>
</dbReference>
<dbReference type="HAMAP" id="MF_00050">
    <property type="entry name" value="EF_Ts"/>
    <property type="match status" value="1"/>
</dbReference>
<protein>
    <recommendedName>
        <fullName evidence="2 5">Elongation factor Ts</fullName>
        <shortName evidence="5">EF-Ts</shortName>
    </recommendedName>
</protein>
<dbReference type="PROSITE" id="PS01126">
    <property type="entry name" value="EF_TS_1"/>
    <property type="match status" value="1"/>
</dbReference>
<evidence type="ECO:0000256" key="4">
    <source>
        <dbReference type="ARBA" id="ARBA00022917"/>
    </source>
</evidence>
<feature type="region of interest" description="Involved in Mg(2+) ion dislocation from EF-Tu" evidence="5">
    <location>
        <begin position="80"/>
        <end position="83"/>
    </location>
</feature>
<keyword evidence="5" id="KW-0963">Cytoplasm</keyword>
<keyword evidence="4 5" id="KW-0648">Protein biosynthesis</keyword>
<evidence type="ECO:0000256" key="2">
    <source>
        <dbReference type="ARBA" id="ARBA00016956"/>
    </source>
</evidence>
<sequence length="152" mass="16647">MNMLDKIKNLRELTGAGVMDAKKALEETSGDVAKAVEVIRAKGLAKAANKADREVRSGKVYCYTHGGGTAAAMVEVACETDFVASNEEFTNLCKEIAMQIVSMMPETVEDLLAMPYVRDTSRTIDQLVKELIGKTGENIRIVRFARFKLGEV</sequence>
<dbReference type="AlphaFoldDB" id="A0A1F5FUY8"/>
<evidence type="ECO:0000259" key="6">
    <source>
        <dbReference type="Pfam" id="PF00889"/>
    </source>
</evidence>
<dbReference type="PANTHER" id="PTHR11741:SF0">
    <property type="entry name" value="ELONGATION FACTOR TS, MITOCHONDRIAL"/>
    <property type="match status" value="1"/>
</dbReference>
<dbReference type="InterPro" id="IPR036402">
    <property type="entry name" value="EF-Ts_dimer_sf"/>
</dbReference>
<keyword evidence="3 5" id="KW-0251">Elongation factor</keyword>
<evidence type="ECO:0000256" key="5">
    <source>
        <dbReference type="HAMAP-Rule" id="MF_00050"/>
    </source>
</evidence>
<evidence type="ECO:0000256" key="3">
    <source>
        <dbReference type="ARBA" id="ARBA00022768"/>
    </source>
</evidence>
<dbReference type="GO" id="GO:0005737">
    <property type="term" value="C:cytoplasm"/>
    <property type="evidence" value="ECO:0007669"/>
    <property type="project" value="UniProtKB-SubCell"/>
</dbReference>
<dbReference type="NCBIfam" id="TIGR00116">
    <property type="entry name" value="tsf"/>
    <property type="match status" value="1"/>
</dbReference>
<dbReference type="PANTHER" id="PTHR11741">
    <property type="entry name" value="ELONGATION FACTOR TS"/>
    <property type="match status" value="1"/>
</dbReference>
<gene>
    <name evidence="5" type="primary">tsf</name>
    <name evidence="7" type="ORF">A2572_01830</name>
</gene>
<dbReference type="FunFam" id="1.10.8.10:FF:000001">
    <property type="entry name" value="Elongation factor Ts"/>
    <property type="match status" value="1"/>
</dbReference>
<dbReference type="EMBL" id="MFAQ01000017">
    <property type="protein sequence ID" value="OGD83428.1"/>
    <property type="molecule type" value="Genomic_DNA"/>
</dbReference>
<evidence type="ECO:0000313" key="8">
    <source>
        <dbReference type="Proteomes" id="UP000179237"/>
    </source>
</evidence>
<dbReference type="GO" id="GO:0003746">
    <property type="term" value="F:translation elongation factor activity"/>
    <property type="evidence" value="ECO:0007669"/>
    <property type="project" value="UniProtKB-UniRule"/>
</dbReference>
<proteinExistence type="inferred from homology"/>
<dbReference type="Proteomes" id="UP000179237">
    <property type="component" value="Unassembled WGS sequence"/>
</dbReference>
<reference evidence="7 8" key="1">
    <citation type="journal article" date="2016" name="Nat. Commun.">
        <title>Thousands of microbial genomes shed light on interconnected biogeochemical processes in an aquifer system.</title>
        <authorList>
            <person name="Anantharaman K."/>
            <person name="Brown C.T."/>
            <person name="Hug L.A."/>
            <person name="Sharon I."/>
            <person name="Castelle C.J."/>
            <person name="Probst A.J."/>
            <person name="Thomas B.C."/>
            <person name="Singh A."/>
            <person name="Wilkins M.J."/>
            <person name="Karaoz U."/>
            <person name="Brodie E.L."/>
            <person name="Williams K.H."/>
            <person name="Hubbard S.S."/>
            <person name="Banfield J.F."/>
        </authorList>
    </citation>
    <scope>NUCLEOTIDE SEQUENCE [LARGE SCALE GENOMIC DNA]</scope>
</reference>
<comment type="subcellular location">
    <subcellularLocation>
        <location evidence="5">Cytoplasm</location>
    </subcellularLocation>
</comment>